<feature type="transmembrane region" description="Helical" evidence="1">
    <location>
        <begin position="103"/>
        <end position="120"/>
    </location>
</feature>
<feature type="transmembrane region" description="Helical" evidence="1">
    <location>
        <begin position="175"/>
        <end position="194"/>
    </location>
</feature>
<keyword evidence="1" id="KW-1133">Transmembrane helix</keyword>
<dbReference type="PANTHER" id="PTHR30199:SF0">
    <property type="entry name" value="INNER MEMBRANE PROTEIN YDCO"/>
    <property type="match status" value="1"/>
</dbReference>
<keyword evidence="1" id="KW-0812">Transmembrane</keyword>
<dbReference type="RefSeq" id="WP_119741515.1">
    <property type="nucleotide sequence ID" value="NZ_QYUN01000002.1"/>
</dbReference>
<keyword evidence="1" id="KW-0472">Membrane</keyword>
<keyword evidence="3" id="KW-1185">Reference proteome</keyword>
<dbReference type="PANTHER" id="PTHR30199">
    <property type="entry name" value="MFS FAMILY TRANSPORTER, PREDICTED SUBSTRATE BENZOATE"/>
    <property type="match status" value="1"/>
</dbReference>
<feature type="transmembrane region" description="Helical" evidence="1">
    <location>
        <begin position="263"/>
        <end position="283"/>
    </location>
</feature>
<sequence length="407" mass="42327">MKINSTMSFFKDLSLSAIIAGFVTVLVGFTSSAVIVFQGAHAVGATPAQLASWMWALGIGMGLTCILLSLRYRMPVVTAWSTPGAAMLITGAAGVSIGEATGAFLVSAAMIALCGFSGWFERAINRIPVSIASGMLAGVLLRFGLDVFVAMKTQFTMAFAMFCTYLVMRRTSSRYAVVATLGVGIAIAAASGLLRMEGVHLEFAKPVFVAPQFSLAALIGIALPLFVVTMASQNVPGVAVIRASGYTLPISPVIGWTGVVNLLLAPFGAFALNLAAITAAICMGREAHEDPARRYVAAVFAGVFYLLIGLFGATVGALFAAFPKELVMAVAGLALFGTIGNGLAAAMSNEKEREPALVTFLVTASGVTLFGVGSAFWGLVAGVMAIVVLQAGRRHFPWFTAADRDAK</sequence>
<dbReference type="GO" id="GO:0005886">
    <property type="term" value="C:plasma membrane"/>
    <property type="evidence" value="ECO:0007669"/>
    <property type="project" value="TreeGrafter"/>
</dbReference>
<feature type="transmembrane region" description="Helical" evidence="1">
    <location>
        <begin position="127"/>
        <end position="145"/>
    </location>
</feature>
<accession>A0A418X5V2</accession>
<evidence type="ECO:0000313" key="2">
    <source>
        <dbReference type="EMBL" id="RJG07756.1"/>
    </source>
</evidence>
<dbReference type="AlphaFoldDB" id="A0A418X5V2"/>
<comment type="caution">
    <text evidence="2">The sequence shown here is derived from an EMBL/GenBank/DDBJ whole genome shotgun (WGS) entry which is preliminary data.</text>
</comment>
<evidence type="ECO:0000256" key="1">
    <source>
        <dbReference type="SAM" id="Phobius"/>
    </source>
</evidence>
<dbReference type="Proteomes" id="UP000285190">
    <property type="component" value="Unassembled WGS sequence"/>
</dbReference>
<feature type="transmembrane region" description="Helical" evidence="1">
    <location>
        <begin position="52"/>
        <end position="70"/>
    </location>
</feature>
<feature type="transmembrane region" description="Helical" evidence="1">
    <location>
        <begin position="326"/>
        <end position="344"/>
    </location>
</feature>
<feature type="transmembrane region" description="Helical" evidence="1">
    <location>
        <begin position="295"/>
        <end position="320"/>
    </location>
</feature>
<feature type="transmembrane region" description="Helical" evidence="1">
    <location>
        <begin position="77"/>
        <end position="97"/>
    </location>
</feature>
<dbReference type="NCBIfam" id="TIGR00843">
    <property type="entry name" value="benE"/>
    <property type="match status" value="1"/>
</dbReference>
<feature type="transmembrane region" description="Helical" evidence="1">
    <location>
        <begin position="206"/>
        <end position="227"/>
    </location>
</feature>
<protein>
    <submittedName>
        <fullName evidence="2">Benzoate transporter BenE</fullName>
    </submittedName>
</protein>
<dbReference type="InterPro" id="IPR004711">
    <property type="entry name" value="Benzoate_Transporter"/>
</dbReference>
<dbReference type="GO" id="GO:0042925">
    <property type="term" value="F:benzoate transmembrane transporter activity"/>
    <property type="evidence" value="ECO:0007669"/>
    <property type="project" value="InterPro"/>
</dbReference>
<evidence type="ECO:0000313" key="3">
    <source>
        <dbReference type="Proteomes" id="UP000285190"/>
    </source>
</evidence>
<feature type="transmembrane region" description="Helical" evidence="1">
    <location>
        <begin position="356"/>
        <end position="389"/>
    </location>
</feature>
<gene>
    <name evidence="2" type="primary">benE</name>
    <name evidence="2" type="ORF">D3870_01420</name>
</gene>
<dbReference type="Pfam" id="PF03594">
    <property type="entry name" value="BenE"/>
    <property type="match status" value="1"/>
</dbReference>
<dbReference type="OrthoDB" id="9792424at2"/>
<proteinExistence type="predicted"/>
<organism evidence="2 3">
    <name type="scientific">Noviherbaspirillum cavernae</name>
    <dbReference type="NCBI Taxonomy" id="2320862"/>
    <lineage>
        <taxon>Bacteria</taxon>
        <taxon>Pseudomonadati</taxon>
        <taxon>Pseudomonadota</taxon>
        <taxon>Betaproteobacteria</taxon>
        <taxon>Burkholderiales</taxon>
        <taxon>Oxalobacteraceae</taxon>
        <taxon>Noviherbaspirillum</taxon>
    </lineage>
</organism>
<name>A0A418X5V2_9BURK</name>
<dbReference type="EMBL" id="QYUN01000002">
    <property type="protein sequence ID" value="RJG07756.1"/>
    <property type="molecule type" value="Genomic_DNA"/>
</dbReference>
<reference evidence="2 3" key="1">
    <citation type="submission" date="2018-09" db="EMBL/GenBank/DDBJ databases">
        <authorList>
            <person name="Zhu H."/>
        </authorList>
    </citation>
    <scope>NUCLEOTIDE SEQUENCE [LARGE SCALE GENOMIC DNA]</scope>
    <source>
        <strain evidence="2 3">K2R10-39</strain>
    </source>
</reference>